<dbReference type="RefSeq" id="WP_216343248.1">
    <property type="nucleotide sequence ID" value="NZ_JAHLEM010000207.1"/>
</dbReference>
<name>A0ABS6CH80_9ACTN</name>
<dbReference type="Proteomes" id="UP000720508">
    <property type="component" value="Unassembled WGS sequence"/>
</dbReference>
<dbReference type="EMBL" id="JAHLEM010000207">
    <property type="protein sequence ID" value="MBU3866194.1"/>
    <property type="molecule type" value="Genomic_DNA"/>
</dbReference>
<evidence type="ECO:0000313" key="2">
    <source>
        <dbReference type="Proteomes" id="UP000720508"/>
    </source>
</evidence>
<comment type="caution">
    <text evidence="1">The sequence shown here is derived from an EMBL/GenBank/DDBJ whole genome shotgun (WGS) entry which is preliminary data.</text>
</comment>
<gene>
    <name evidence="1" type="ORF">KN815_19600</name>
</gene>
<evidence type="ECO:0008006" key="3">
    <source>
        <dbReference type="Google" id="ProtNLM"/>
    </source>
</evidence>
<evidence type="ECO:0000313" key="1">
    <source>
        <dbReference type="EMBL" id="MBU3866194.1"/>
    </source>
</evidence>
<organism evidence="1 2">
    <name type="scientific">Streptomyces niphimycinicus</name>
    <dbReference type="NCBI Taxonomy" id="2842201"/>
    <lineage>
        <taxon>Bacteria</taxon>
        <taxon>Bacillati</taxon>
        <taxon>Actinomycetota</taxon>
        <taxon>Actinomycetes</taxon>
        <taxon>Kitasatosporales</taxon>
        <taxon>Streptomycetaceae</taxon>
        <taxon>Streptomyces</taxon>
    </lineage>
</organism>
<proteinExistence type="predicted"/>
<protein>
    <recommendedName>
        <fullName evidence="3">DNA-binding protein</fullName>
    </recommendedName>
</protein>
<feature type="non-terminal residue" evidence="1">
    <location>
        <position position="84"/>
    </location>
</feature>
<reference evidence="1 2" key="1">
    <citation type="submission" date="2021-06" db="EMBL/GenBank/DDBJ databases">
        <authorList>
            <person name="Pan X."/>
        </authorList>
    </citation>
    <scope>NUCLEOTIDE SEQUENCE [LARGE SCALE GENOMIC DNA]</scope>
    <source>
        <strain evidence="1 2">4503</strain>
    </source>
</reference>
<sequence length="84" mass="9204">MSNTAESSLRALAVNLVGPAEIGELLGVDANTINVWKARHRQFPSPVRRLRSGDIWDKREIIAWATATGRYLAAEETDPASVES</sequence>
<accession>A0ABS6CH80</accession>
<keyword evidence="2" id="KW-1185">Reference proteome</keyword>